<sequence>MARLIRSFLLTATATAASGASTLPEAAAATTRDPTLRELIDVARRNKSAELHAAATRLAEAQRTADTPVPAPSGAASSMLAPATHTTGPTALDGPPKLWSLTAVGVRWHAEILYGGRIRSISVADVDRRQVGPWQVVGLTDQGLMLQRPAPASSAAGAPPPPRQLLLKPPSRGTALGSFKFEAPASPPSQWSAPTPSALASPSHRLADAADAAARAASLPLPGASTVDDGNGPADDD</sequence>
<feature type="compositionally biased region" description="Low complexity" evidence="1">
    <location>
        <begin position="188"/>
        <end position="225"/>
    </location>
</feature>
<keyword evidence="4" id="KW-1185">Reference proteome</keyword>
<evidence type="ECO:0000256" key="2">
    <source>
        <dbReference type="SAM" id="SignalP"/>
    </source>
</evidence>
<protein>
    <recommendedName>
        <fullName evidence="5">Type IV pilus biogenesis protein PilP</fullName>
    </recommendedName>
</protein>
<proteinExistence type="predicted"/>
<feature type="region of interest" description="Disordered" evidence="1">
    <location>
        <begin position="58"/>
        <end position="93"/>
    </location>
</feature>
<name>A0A246JIQ8_9BURK</name>
<dbReference type="OrthoDB" id="10017977at2"/>
<feature type="chain" id="PRO_5012151012" description="Type IV pilus biogenesis protein PilP" evidence="2">
    <location>
        <begin position="17"/>
        <end position="237"/>
    </location>
</feature>
<keyword evidence="2" id="KW-0732">Signal</keyword>
<dbReference type="EMBL" id="NIOF01000002">
    <property type="protein sequence ID" value="OWQ92139.1"/>
    <property type="molecule type" value="Genomic_DNA"/>
</dbReference>
<evidence type="ECO:0000313" key="3">
    <source>
        <dbReference type="EMBL" id="OWQ92139.1"/>
    </source>
</evidence>
<dbReference type="AlphaFoldDB" id="A0A246JIQ8"/>
<reference evidence="3 4" key="1">
    <citation type="journal article" date="2008" name="Int. J. Syst. Evol. Microbiol.">
        <title>Description of Roseateles aquatilis sp. nov. and Roseateles terrae sp. nov., in the class Betaproteobacteria, and emended description of the genus Roseateles.</title>
        <authorList>
            <person name="Gomila M."/>
            <person name="Bowien B."/>
            <person name="Falsen E."/>
            <person name="Moore E.R."/>
            <person name="Lalucat J."/>
        </authorList>
    </citation>
    <scope>NUCLEOTIDE SEQUENCE [LARGE SCALE GENOMIC DNA]</scope>
    <source>
        <strain evidence="3 4">CCUG 48205</strain>
    </source>
</reference>
<feature type="signal peptide" evidence="2">
    <location>
        <begin position="1"/>
        <end position="16"/>
    </location>
</feature>
<accession>A0A246JIQ8</accession>
<feature type="region of interest" description="Disordered" evidence="1">
    <location>
        <begin position="150"/>
        <end position="237"/>
    </location>
</feature>
<comment type="caution">
    <text evidence="3">The sequence shown here is derived from an EMBL/GenBank/DDBJ whole genome shotgun (WGS) entry which is preliminary data.</text>
</comment>
<evidence type="ECO:0008006" key="5">
    <source>
        <dbReference type="Google" id="ProtNLM"/>
    </source>
</evidence>
<evidence type="ECO:0000313" key="4">
    <source>
        <dbReference type="Proteomes" id="UP000197468"/>
    </source>
</evidence>
<organism evidence="3 4">
    <name type="scientific">Roseateles aquatilis</name>
    <dbReference type="NCBI Taxonomy" id="431061"/>
    <lineage>
        <taxon>Bacteria</taxon>
        <taxon>Pseudomonadati</taxon>
        <taxon>Pseudomonadota</taxon>
        <taxon>Betaproteobacteria</taxon>
        <taxon>Burkholderiales</taxon>
        <taxon>Sphaerotilaceae</taxon>
        <taxon>Roseateles</taxon>
    </lineage>
</organism>
<evidence type="ECO:0000256" key="1">
    <source>
        <dbReference type="SAM" id="MobiDB-lite"/>
    </source>
</evidence>
<gene>
    <name evidence="3" type="ORF">CDN99_07250</name>
</gene>
<dbReference type="Proteomes" id="UP000197468">
    <property type="component" value="Unassembled WGS sequence"/>
</dbReference>
<dbReference type="RefSeq" id="WP_088384076.1">
    <property type="nucleotide sequence ID" value="NZ_NIOF01000002.1"/>
</dbReference>